<evidence type="ECO:0000259" key="1">
    <source>
        <dbReference type="Pfam" id="PF01494"/>
    </source>
</evidence>
<dbReference type="EC" id="1.-.-.-" evidence="2"/>
<dbReference type="PANTHER" id="PTHR43747">
    <property type="entry name" value="FAD-BINDING PROTEIN"/>
    <property type="match status" value="1"/>
</dbReference>
<dbReference type="EMBL" id="SJPZ01000001">
    <property type="protein sequence ID" value="TWU67235.1"/>
    <property type="molecule type" value="Genomic_DNA"/>
</dbReference>
<comment type="caution">
    <text evidence="2">The sequence shown here is derived from an EMBL/GenBank/DDBJ whole genome shotgun (WGS) entry which is preliminary data.</text>
</comment>
<keyword evidence="2" id="KW-0560">Oxidoreductase</keyword>
<reference evidence="2 3" key="1">
    <citation type="submission" date="2019-02" db="EMBL/GenBank/DDBJ databases">
        <title>Deep-cultivation of Planctomycetes and their phenomic and genomic characterization uncovers novel biology.</title>
        <authorList>
            <person name="Wiegand S."/>
            <person name="Jogler M."/>
            <person name="Boedeker C."/>
            <person name="Pinto D."/>
            <person name="Vollmers J."/>
            <person name="Rivas-Marin E."/>
            <person name="Kohn T."/>
            <person name="Peeters S.H."/>
            <person name="Heuer A."/>
            <person name="Rast P."/>
            <person name="Oberbeckmann S."/>
            <person name="Bunk B."/>
            <person name="Jeske O."/>
            <person name="Meyerdierks A."/>
            <person name="Storesund J.E."/>
            <person name="Kallscheuer N."/>
            <person name="Luecker S."/>
            <person name="Lage O.M."/>
            <person name="Pohl T."/>
            <person name="Merkel B.J."/>
            <person name="Hornburger P."/>
            <person name="Mueller R.-W."/>
            <person name="Bruemmer F."/>
            <person name="Labrenz M."/>
            <person name="Spormann A.M."/>
            <person name="Op Den Camp H."/>
            <person name="Overmann J."/>
            <person name="Amann R."/>
            <person name="Jetten M.S.M."/>
            <person name="Mascher T."/>
            <person name="Medema M.H."/>
            <person name="Devos D.P."/>
            <person name="Kaster A.-K."/>
            <person name="Ovreas L."/>
            <person name="Rohde M."/>
            <person name="Galperin M.Y."/>
            <person name="Jogler C."/>
        </authorList>
    </citation>
    <scope>NUCLEOTIDE SEQUENCE [LARGE SCALE GENOMIC DNA]</scope>
    <source>
        <strain evidence="2 3">V7</strain>
    </source>
</reference>
<dbReference type="RefSeq" id="WP_146413679.1">
    <property type="nucleotide sequence ID" value="NZ_SJPZ01000001.1"/>
</dbReference>
<evidence type="ECO:0000313" key="2">
    <source>
        <dbReference type="EMBL" id="TWU67235.1"/>
    </source>
</evidence>
<protein>
    <submittedName>
        <fullName evidence="2">Putative oxidoreductase</fullName>
        <ecNumber evidence="2">1.-.-.-</ecNumber>
    </submittedName>
</protein>
<gene>
    <name evidence="2" type="ORF">V7x_28080</name>
</gene>
<dbReference type="InterPro" id="IPR050816">
    <property type="entry name" value="Flavin-dep_Halogenase_NPB"/>
</dbReference>
<dbReference type="GO" id="GO:0071949">
    <property type="term" value="F:FAD binding"/>
    <property type="evidence" value="ECO:0007669"/>
    <property type="project" value="InterPro"/>
</dbReference>
<dbReference type="InterPro" id="IPR036188">
    <property type="entry name" value="FAD/NAD-bd_sf"/>
</dbReference>
<organism evidence="2 3">
    <name type="scientific">Crateriforma conspicua</name>
    <dbReference type="NCBI Taxonomy" id="2527996"/>
    <lineage>
        <taxon>Bacteria</taxon>
        <taxon>Pseudomonadati</taxon>
        <taxon>Planctomycetota</taxon>
        <taxon>Planctomycetia</taxon>
        <taxon>Planctomycetales</taxon>
        <taxon>Planctomycetaceae</taxon>
        <taxon>Crateriforma</taxon>
    </lineage>
</organism>
<accession>A0A5C6G046</accession>
<dbReference type="InterPro" id="IPR002938">
    <property type="entry name" value="FAD-bd"/>
</dbReference>
<feature type="domain" description="FAD-binding" evidence="1">
    <location>
        <begin position="6"/>
        <end position="310"/>
    </location>
</feature>
<sequence>MQASYDCVVVGAGPAGGAAAAVVAEAGHSTLLIEREPVPRFHVGESLMPETYWPLQRLGLNERVRDAGWQIKKSVQFVSGRGNESEPFFFRTHDDRDCSDTWQVERSEFDKMLFDRAGELGADCQDRTRLMDVHTDDAGQVTGVTVKDSDGQSKRIDCRVVIDATGQQAFIANKLGLKQMNEELRKAAIWTYYQNARRGEGDNEGATIIMHTESKDAWFWFIPQSRGITSVGVVSDNDYLLKGRGTPAEVFAEELERCPGMKSRLADATRVGQIRTAKEFSYMTTQHSGKGWVLVGDAFGFLDPVYSSGVYFALEMGVRAGDAVAEGLAKNDVSADQLGSWCGEFKEGMTWLRKLVFAFYSKDFSIGQFMKKHPEHRGGVTDLLIGRIFHEKAGKLFPDMDAMIQSVQRPESDMMPTN</sequence>
<dbReference type="Gene3D" id="3.50.50.60">
    <property type="entry name" value="FAD/NAD(P)-binding domain"/>
    <property type="match status" value="1"/>
</dbReference>
<dbReference type="OrthoDB" id="9806565at2"/>
<evidence type="ECO:0000313" key="3">
    <source>
        <dbReference type="Proteomes" id="UP000316476"/>
    </source>
</evidence>
<dbReference type="Pfam" id="PF01494">
    <property type="entry name" value="FAD_binding_3"/>
    <property type="match status" value="1"/>
</dbReference>
<dbReference type="SUPFAM" id="SSF51905">
    <property type="entry name" value="FAD/NAD(P)-binding domain"/>
    <property type="match status" value="1"/>
</dbReference>
<dbReference type="AlphaFoldDB" id="A0A5C6G046"/>
<dbReference type="PRINTS" id="PR00411">
    <property type="entry name" value="PNDRDTASEI"/>
</dbReference>
<proteinExistence type="predicted"/>
<name>A0A5C6G046_9PLAN</name>
<dbReference type="GO" id="GO:0016491">
    <property type="term" value="F:oxidoreductase activity"/>
    <property type="evidence" value="ECO:0007669"/>
    <property type="project" value="UniProtKB-KW"/>
</dbReference>
<dbReference type="Proteomes" id="UP000316476">
    <property type="component" value="Unassembled WGS sequence"/>
</dbReference>
<dbReference type="PANTHER" id="PTHR43747:SF1">
    <property type="entry name" value="SLR1998 PROTEIN"/>
    <property type="match status" value="1"/>
</dbReference>